<proteinExistence type="predicted"/>
<organism evidence="2 3">
    <name type="scientific">Paenibacillus glycinis</name>
    <dbReference type="NCBI Taxonomy" id="2697035"/>
    <lineage>
        <taxon>Bacteria</taxon>
        <taxon>Bacillati</taxon>
        <taxon>Bacillota</taxon>
        <taxon>Bacilli</taxon>
        <taxon>Bacillales</taxon>
        <taxon>Paenibacillaceae</taxon>
        <taxon>Paenibacillus</taxon>
    </lineage>
</organism>
<gene>
    <name evidence="2" type="ORF">GT019_16140</name>
</gene>
<feature type="transmembrane region" description="Helical" evidence="1">
    <location>
        <begin position="6"/>
        <end position="23"/>
    </location>
</feature>
<dbReference type="RefSeq" id="WP_161744222.1">
    <property type="nucleotide sequence ID" value="NZ_JAAAMV010000012.1"/>
</dbReference>
<keyword evidence="1" id="KW-0472">Membrane</keyword>
<evidence type="ECO:0000313" key="2">
    <source>
        <dbReference type="EMBL" id="NBD25413.1"/>
    </source>
</evidence>
<keyword evidence="1" id="KW-0812">Transmembrane</keyword>
<accession>A0ABW9XSF8</accession>
<name>A0ABW9XSF8_9BACL</name>
<dbReference type="Proteomes" id="UP000665561">
    <property type="component" value="Unassembled WGS sequence"/>
</dbReference>
<comment type="caution">
    <text evidence="2">The sequence shown here is derived from an EMBL/GenBank/DDBJ whole genome shotgun (WGS) entry which is preliminary data.</text>
</comment>
<evidence type="ECO:0000256" key="1">
    <source>
        <dbReference type="SAM" id="Phobius"/>
    </source>
</evidence>
<protein>
    <submittedName>
        <fullName evidence="2">Uncharacterized protein</fullName>
    </submittedName>
</protein>
<sequence>MTWINVLVSFIGGGAVGAILNWIRADLADKRLRRIKYLEDQLINLYGPLNFIISQSSKLFEIESKFQRAYKDEYIDKTYSEEKLTQERLEEDVKKTIKIRNEYIIQVSENNLKIKELLDKSFSYLDGEDIDLVMNYFYENFIRLQTEERGKVPFIIHKHVGDISFLRPEFIEGIRMKFIKKKQEVEKLSVEKWGRSTR</sequence>
<keyword evidence="1" id="KW-1133">Transmembrane helix</keyword>
<evidence type="ECO:0000313" key="3">
    <source>
        <dbReference type="Proteomes" id="UP000665561"/>
    </source>
</evidence>
<reference evidence="2 3" key="1">
    <citation type="submission" date="2020-01" db="EMBL/GenBank/DDBJ databases">
        <title>Paenibacillus soybeanensis sp. nov. isolated from the nodules of soybean (Glycine max(L.) Merr).</title>
        <authorList>
            <person name="Wang H."/>
        </authorList>
    </citation>
    <scope>NUCLEOTIDE SEQUENCE [LARGE SCALE GENOMIC DNA]</scope>
    <source>
        <strain evidence="2 3">T1</strain>
    </source>
</reference>
<dbReference type="EMBL" id="JAAAMV010000012">
    <property type="protein sequence ID" value="NBD25413.1"/>
    <property type="molecule type" value="Genomic_DNA"/>
</dbReference>
<keyword evidence="3" id="KW-1185">Reference proteome</keyword>